<feature type="chain" id="PRO_5040835678" evidence="1">
    <location>
        <begin position="29"/>
        <end position="1152"/>
    </location>
</feature>
<dbReference type="InterPro" id="IPR012854">
    <property type="entry name" value="Cu_amine_oxidase-like_N"/>
</dbReference>
<dbReference type="InterPro" id="IPR036582">
    <property type="entry name" value="Mao_N_sf"/>
</dbReference>
<evidence type="ECO:0000313" key="4">
    <source>
        <dbReference type="Proteomes" id="UP001139534"/>
    </source>
</evidence>
<dbReference type="RefSeq" id="WP_248551465.1">
    <property type="nucleotide sequence ID" value="NZ_JALPRK010000006.1"/>
</dbReference>
<organism evidence="3 4">
    <name type="scientific">Paenibacillus mellifer</name>
    <dbReference type="NCBI Taxonomy" id="2937794"/>
    <lineage>
        <taxon>Bacteria</taxon>
        <taxon>Bacillati</taxon>
        <taxon>Bacillota</taxon>
        <taxon>Bacilli</taxon>
        <taxon>Bacillales</taxon>
        <taxon>Paenibacillaceae</taxon>
        <taxon>Paenibacillus</taxon>
    </lineage>
</organism>
<accession>A0A9X2BPU8</accession>
<dbReference type="AlphaFoldDB" id="A0A9X2BPU8"/>
<feature type="signal peptide" evidence="1">
    <location>
        <begin position="1"/>
        <end position="28"/>
    </location>
</feature>
<feature type="domain" description="Copper amine oxidase-like N-terminal" evidence="2">
    <location>
        <begin position="36"/>
        <end position="142"/>
    </location>
</feature>
<evidence type="ECO:0000256" key="1">
    <source>
        <dbReference type="SAM" id="SignalP"/>
    </source>
</evidence>
<gene>
    <name evidence="3" type="ORF">M0651_08775</name>
</gene>
<reference evidence="3" key="1">
    <citation type="submission" date="2022-04" db="EMBL/GenBank/DDBJ databases">
        <authorList>
            <person name="Seo M.-J."/>
        </authorList>
    </citation>
    <scope>NUCLEOTIDE SEQUENCE</scope>
    <source>
        <strain evidence="3">MBLB2552</strain>
    </source>
</reference>
<comment type="caution">
    <text evidence="3">The sequence shown here is derived from an EMBL/GenBank/DDBJ whole genome shotgun (WGS) entry which is preliminary data.</text>
</comment>
<proteinExistence type="predicted"/>
<evidence type="ECO:0000259" key="2">
    <source>
        <dbReference type="Pfam" id="PF07833"/>
    </source>
</evidence>
<keyword evidence="1" id="KW-0732">Signal</keyword>
<dbReference type="SUPFAM" id="SSF55383">
    <property type="entry name" value="Copper amine oxidase, domain N"/>
    <property type="match status" value="1"/>
</dbReference>
<dbReference type="EMBL" id="JALPRK010000006">
    <property type="protein sequence ID" value="MCK8487262.1"/>
    <property type="molecule type" value="Genomic_DNA"/>
</dbReference>
<sequence length="1152" mass="121024">MRFLRKLWASLLAAFLIIPMFQQTTAQAATPISIYIDGSRLTTDQAPVVISGRVMLPLRAIFEALDATVNYNQTLQTVTAQKDGTTIVLKLKSRSATINNEAVLLDVPAQSIKGRTMVPVRFVSEALGQQVGWNNSTKIVTINSGSGTGGSDSGSLDPNPVAYVSARDVGNNGDGRDLEVSFSKSSNESRVEQYRVMIVKSSNASVFNLTAAQRIASANYTSLSPSGTDPVVNLSAGARDVDGATIRENQSYVAYVLAIGKGNSANALSNPSPAFTLSNGAAVAAPTNVKVSDVSDYGDGRDLSVTFTRAQNESSIANYRVFVVKTKDAGSFTLSTANNVPSSYSTVVSKSGSGSTLTGQLASSARDTSGDLIKNGVSYTVFVQSVSNHSGFANKLSSASSAISLAVGSVISPVITKVEDWNDYGDGRDLRVSFNRISDETRIGSYRIFVVKASDYANFSLAKANAVSSANYTQVNKTGSNISSYALSSSARDVDGASIRNGVSYRVFVMAVGTGNYAGTNTLSAASSAITLTKGNAVDTVSNVTVEDVSDYNDGRDLRVTFTRASNETYISNYRIMVVKTSDAGNFTLSKANNVSSSNYTTVSRNGYTLSTVLNAGARDVDGATIRNGVSYRVFVLSVASNGYNLSNALSYYSSPITLSYNAVGAVSNLSAADVSDYGDGRDLLVSFNRAADESNISHYRVMVVKSANASSFNLSKANNVPSDRYTYISKGNYTLTGILAAGAKDVDGAAIKNGVSYQVFVLSVGSNGYTGSNNLSTGSNIITLSGSAVGAASNVTANDLNDNGDGRDLRVTFTRASNETYISQYRVFVVKASKYGSFDLNAANVSNLYTPVNKNGATLTIDLGAGARDTDGEAIRNGVAYRVYVLSLATSGGGSNALSGVSNEVTLNDSGALERLNVNAQTTGSGYSYSDIVVSFNKQANETNVQEYRIMVVPAANVSSFSLEYANTVTLDSNFTTVSPNGQNIQVPLNRANTVYGTPLDANTTYHVFVLTVVKSGSGLPNVLSGPSGQVKLNVDPSTVPVPAATIDSATANGATIAVNIKKADGDQNINQYLVIAVPDTDVSTIKASDGYQGTIVAKQGPYLGAVDKDYQGNTLDFQKNSYNIYVISLPDTSKSTNYNITGPTPVTPTP</sequence>
<dbReference type="Gene3D" id="3.30.457.10">
    <property type="entry name" value="Copper amine oxidase-like, N-terminal domain"/>
    <property type="match status" value="1"/>
</dbReference>
<protein>
    <submittedName>
        <fullName evidence="3">Copper amine oxidase N-terminal domain-containing protein</fullName>
    </submittedName>
</protein>
<dbReference type="Proteomes" id="UP001139534">
    <property type="component" value="Unassembled WGS sequence"/>
</dbReference>
<dbReference type="Pfam" id="PF07833">
    <property type="entry name" value="Cu_amine_oxidN1"/>
    <property type="match status" value="1"/>
</dbReference>
<name>A0A9X2BPU8_9BACL</name>
<keyword evidence="4" id="KW-1185">Reference proteome</keyword>
<evidence type="ECO:0000313" key="3">
    <source>
        <dbReference type="EMBL" id="MCK8487262.1"/>
    </source>
</evidence>